<dbReference type="CDD" id="cd03241">
    <property type="entry name" value="ABC_RecN"/>
    <property type="match status" value="2"/>
</dbReference>
<evidence type="ECO:0000256" key="4">
    <source>
        <dbReference type="ARBA" id="ARBA00022741"/>
    </source>
</evidence>
<dbReference type="SUPFAM" id="SSF52540">
    <property type="entry name" value="P-loop containing nucleoside triphosphate hydrolases"/>
    <property type="match status" value="2"/>
</dbReference>
<proteinExistence type="inferred from homology"/>
<reference evidence="13" key="1">
    <citation type="submission" date="2024-06" db="EMBL/GenBank/DDBJ databases">
        <title>Methylostella associata gen. nov., sp. nov., a novel Ancalomicrobiaceae-affiliated facultatively methylotrophic bacteria that feed on methanotrophs of the genus Methylococcus.</title>
        <authorList>
            <person name="Saltykova V."/>
            <person name="Danilova O.V."/>
            <person name="Oshkin I.Y."/>
            <person name="Belova S.E."/>
            <person name="Pimenov N.V."/>
            <person name="Dedysh S.N."/>
        </authorList>
    </citation>
    <scope>NUCLEOTIDE SEQUENCE</scope>
    <source>
        <strain evidence="13">S20</strain>
    </source>
</reference>
<evidence type="ECO:0000256" key="11">
    <source>
        <dbReference type="SAM" id="MobiDB-lite"/>
    </source>
</evidence>
<sequence>MLVALSIRDIVLIERLEIDFARGLTVLTGETGAGKSILLDSLSLALGGRGDAGLVRHGAGQGQVVAVFDVAGDHPARRFLAENEIDAEGDLILRRVQTGDGRTRAFLNDQPVSATLLRDLGARLVEIHGQHDDRALVDEREHRRLLDAFGGLEPERAAVAAAWGVWRKALKERDGLAARIEAARREADYLRASLDELDKLKPAEGEETELATLRHQMQQAEKVAGDISEAVDALSGGASPITAAAGLLRRLERKAAAAPELLDGAVKPLALAVDALEEARSALEVALRSTAYDPRVLEKTEERLFALRAAARKHNVPVDGLVHLREKLGASLADLDQGEDKLVKLDKALAEAEAAYTRAAGVLTRRRGEVAEALETAVHAELPALKLERARFIVERRADARDAGPEGVDTVEFWVQTNPGTRPGPMMKVASGGELSRFLLALKVSLADRGSAPTLVFDEIDTGVGGAVAQAIGQRLARLAERVQVISVTHAPQVAARAASHLLISKEAVPDGAEERVRTHVAPLETPARREEIARMLSGAVITDEARGGGTADRRGLSRTDARRWRGAGASAGPGLDLTASAR</sequence>
<protein>
    <recommendedName>
        <fullName evidence="3 9">DNA repair protein RecN</fullName>
    </recommendedName>
    <alternativeName>
        <fullName evidence="8 9">Recombination protein N</fullName>
    </alternativeName>
</protein>
<evidence type="ECO:0000256" key="9">
    <source>
        <dbReference type="PIRNR" id="PIRNR003128"/>
    </source>
</evidence>
<dbReference type="GO" id="GO:0009432">
    <property type="term" value="P:SOS response"/>
    <property type="evidence" value="ECO:0007669"/>
    <property type="project" value="TreeGrafter"/>
</dbReference>
<keyword evidence="10" id="KW-0175">Coiled coil</keyword>
<dbReference type="PIRSF" id="PIRSF003128">
    <property type="entry name" value="RecN"/>
    <property type="match status" value="1"/>
</dbReference>
<dbReference type="FunFam" id="3.40.50.300:FF:000319">
    <property type="entry name" value="DNA repair protein RecN"/>
    <property type="match status" value="1"/>
</dbReference>
<dbReference type="Gene3D" id="3.40.50.300">
    <property type="entry name" value="P-loop containing nucleotide triphosphate hydrolases"/>
    <property type="match status" value="2"/>
</dbReference>
<dbReference type="InterPro" id="IPR027417">
    <property type="entry name" value="P-loop_NTPase"/>
</dbReference>
<dbReference type="PANTHER" id="PTHR11059:SF0">
    <property type="entry name" value="DNA REPAIR PROTEIN RECN"/>
    <property type="match status" value="1"/>
</dbReference>
<keyword evidence="6" id="KW-0067">ATP-binding</keyword>
<gene>
    <name evidence="13" type="primary">recN</name>
    <name evidence="13" type="ORF">ABS361_02850</name>
</gene>
<feature type="domain" description="RecF/RecN/SMC N-terminal" evidence="12">
    <location>
        <begin position="14"/>
        <end position="503"/>
    </location>
</feature>
<feature type="region of interest" description="Disordered" evidence="11">
    <location>
        <begin position="544"/>
        <end position="583"/>
    </location>
</feature>
<evidence type="ECO:0000256" key="6">
    <source>
        <dbReference type="ARBA" id="ARBA00022840"/>
    </source>
</evidence>
<dbReference type="KEGG" id="mflg:ABS361_02850"/>
<dbReference type="RefSeq" id="WP_407050335.1">
    <property type="nucleotide sequence ID" value="NZ_CP158568.1"/>
</dbReference>
<dbReference type="PANTHER" id="PTHR11059">
    <property type="entry name" value="DNA REPAIR PROTEIN RECN"/>
    <property type="match status" value="1"/>
</dbReference>
<dbReference type="Pfam" id="PF02463">
    <property type="entry name" value="SMC_N"/>
    <property type="match status" value="1"/>
</dbReference>
<keyword evidence="7 9" id="KW-0234">DNA repair</keyword>
<dbReference type="NCBIfam" id="TIGR00634">
    <property type="entry name" value="recN"/>
    <property type="match status" value="1"/>
</dbReference>
<feature type="coiled-coil region" evidence="10">
    <location>
        <begin position="180"/>
        <end position="223"/>
    </location>
</feature>
<dbReference type="InterPro" id="IPR003395">
    <property type="entry name" value="RecF/RecN/SMC_N"/>
</dbReference>
<feature type="compositionally biased region" description="Basic and acidic residues" evidence="11">
    <location>
        <begin position="544"/>
        <end position="564"/>
    </location>
</feature>
<dbReference type="GO" id="GO:0006281">
    <property type="term" value="P:DNA repair"/>
    <property type="evidence" value="ECO:0007669"/>
    <property type="project" value="UniProtKB-KW"/>
</dbReference>
<dbReference type="AlphaFoldDB" id="A0AAU7XBT7"/>
<dbReference type="GO" id="GO:0043590">
    <property type="term" value="C:bacterial nucleoid"/>
    <property type="evidence" value="ECO:0007669"/>
    <property type="project" value="TreeGrafter"/>
</dbReference>
<evidence type="ECO:0000256" key="10">
    <source>
        <dbReference type="SAM" id="Coils"/>
    </source>
</evidence>
<dbReference type="EMBL" id="CP158568">
    <property type="protein sequence ID" value="XBY45245.1"/>
    <property type="molecule type" value="Genomic_DNA"/>
</dbReference>
<evidence type="ECO:0000256" key="8">
    <source>
        <dbReference type="ARBA" id="ARBA00033408"/>
    </source>
</evidence>
<name>A0AAU7XBT7_9HYPH</name>
<keyword evidence="4" id="KW-0547">Nucleotide-binding</keyword>
<evidence type="ECO:0000259" key="12">
    <source>
        <dbReference type="Pfam" id="PF02463"/>
    </source>
</evidence>
<dbReference type="InterPro" id="IPR004604">
    <property type="entry name" value="DNA_recomb/repair_RecN"/>
</dbReference>
<accession>A0AAU7XBT7</accession>
<evidence type="ECO:0000256" key="5">
    <source>
        <dbReference type="ARBA" id="ARBA00022763"/>
    </source>
</evidence>
<evidence type="ECO:0000256" key="1">
    <source>
        <dbReference type="ARBA" id="ARBA00003618"/>
    </source>
</evidence>
<organism evidence="13">
    <name type="scientific">Methyloraptor flagellatus</name>
    <dbReference type="NCBI Taxonomy" id="3162530"/>
    <lineage>
        <taxon>Bacteria</taxon>
        <taxon>Pseudomonadati</taxon>
        <taxon>Pseudomonadota</taxon>
        <taxon>Alphaproteobacteria</taxon>
        <taxon>Hyphomicrobiales</taxon>
        <taxon>Ancalomicrobiaceae</taxon>
        <taxon>Methyloraptor</taxon>
    </lineage>
</organism>
<evidence type="ECO:0000256" key="7">
    <source>
        <dbReference type="ARBA" id="ARBA00023204"/>
    </source>
</evidence>
<evidence type="ECO:0000256" key="3">
    <source>
        <dbReference type="ARBA" id="ARBA00021315"/>
    </source>
</evidence>
<evidence type="ECO:0000313" key="13">
    <source>
        <dbReference type="EMBL" id="XBY45245.1"/>
    </source>
</evidence>
<comment type="similarity">
    <text evidence="2 9">Belongs to the RecN family.</text>
</comment>
<comment type="function">
    <text evidence="1 9">May be involved in recombinational repair of damaged DNA.</text>
</comment>
<evidence type="ECO:0000256" key="2">
    <source>
        <dbReference type="ARBA" id="ARBA00009441"/>
    </source>
</evidence>
<dbReference type="GO" id="GO:0005524">
    <property type="term" value="F:ATP binding"/>
    <property type="evidence" value="ECO:0007669"/>
    <property type="project" value="UniProtKB-KW"/>
</dbReference>
<dbReference type="GO" id="GO:0006310">
    <property type="term" value="P:DNA recombination"/>
    <property type="evidence" value="ECO:0007669"/>
    <property type="project" value="InterPro"/>
</dbReference>
<keyword evidence="5 9" id="KW-0227">DNA damage</keyword>